<organism evidence="2 3">
    <name type="scientific">Porites lobata</name>
    <dbReference type="NCBI Taxonomy" id="104759"/>
    <lineage>
        <taxon>Eukaryota</taxon>
        <taxon>Metazoa</taxon>
        <taxon>Cnidaria</taxon>
        <taxon>Anthozoa</taxon>
        <taxon>Hexacorallia</taxon>
        <taxon>Scleractinia</taxon>
        <taxon>Fungiina</taxon>
        <taxon>Poritidae</taxon>
        <taxon>Porites</taxon>
    </lineage>
</organism>
<dbReference type="Proteomes" id="UP001159405">
    <property type="component" value="Unassembled WGS sequence"/>
</dbReference>
<keyword evidence="3" id="KW-1185">Reference proteome</keyword>
<name>A0ABN8RGY6_9CNID</name>
<feature type="region of interest" description="Disordered" evidence="1">
    <location>
        <begin position="620"/>
        <end position="664"/>
    </location>
</feature>
<protein>
    <submittedName>
        <fullName evidence="2">Uncharacterized protein</fullName>
    </submittedName>
</protein>
<feature type="compositionally biased region" description="Acidic residues" evidence="1">
    <location>
        <begin position="120"/>
        <end position="129"/>
    </location>
</feature>
<proteinExistence type="predicted"/>
<evidence type="ECO:0000313" key="2">
    <source>
        <dbReference type="EMBL" id="CAH3177189.1"/>
    </source>
</evidence>
<feature type="region of interest" description="Disordered" evidence="1">
    <location>
        <begin position="117"/>
        <end position="153"/>
    </location>
</feature>
<feature type="compositionally biased region" description="Basic and acidic residues" evidence="1">
    <location>
        <begin position="651"/>
        <end position="664"/>
    </location>
</feature>
<accession>A0ABN8RGY6</accession>
<gene>
    <name evidence="2" type="ORF">PLOB_00019078</name>
</gene>
<evidence type="ECO:0000313" key="3">
    <source>
        <dbReference type="Proteomes" id="UP001159405"/>
    </source>
</evidence>
<feature type="non-terminal residue" evidence="2">
    <location>
        <position position="695"/>
    </location>
</feature>
<evidence type="ECO:0000256" key="1">
    <source>
        <dbReference type="SAM" id="MobiDB-lite"/>
    </source>
</evidence>
<reference evidence="2 3" key="1">
    <citation type="submission" date="2022-05" db="EMBL/GenBank/DDBJ databases">
        <authorList>
            <consortium name="Genoscope - CEA"/>
            <person name="William W."/>
        </authorList>
    </citation>
    <scope>NUCLEOTIDE SEQUENCE [LARGE SCALE GENOMIC DNA]</scope>
</reference>
<feature type="region of interest" description="Disordered" evidence="1">
    <location>
        <begin position="480"/>
        <end position="509"/>
    </location>
</feature>
<feature type="non-terminal residue" evidence="2">
    <location>
        <position position="1"/>
    </location>
</feature>
<feature type="compositionally biased region" description="Basic and acidic residues" evidence="1">
    <location>
        <begin position="631"/>
        <end position="643"/>
    </location>
</feature>
<dbReference type="EMBL" id="CALNXK010000222">
    <property type="protein sequence ID" value="CAH3177189.1"/>
    <property type="molecule type" value="Genomic_DNA"/>
</dbReference>
<comment type="caution">
    <text evidence="2">The sequence shown here is derived from an EMBL/GenBank/DDBJ whole genome shotgun (WGS) entry which is preliminary data.</text>
</comment>
<sequence>GNEGGNGVYGIIRDLIVEGKDARFVNKKGRYVVNWSRALDCFTDYKAKKNLQFKSKAVSRRKISNGFRSALLNYYKKEGAKEYKDAKKVNENDEVVERQFQMPPRLFGSMFRDVGSTVTEDSEEDDQEDPSSLVSSEGDDKPEVSRSTSTSDTGFDEFIDLSSYGIVEPPESSSLSGAGNFLTDLGLDVINREGEETSVRLSDVQLPTASQIFDPSILDSAIEEICSDAISDDISDEGIGLLGVVHDILPTSGSIKGGIQFNIILTEELPDEVKTGVAEFQHIANVMVNKLNAFTLTGIVPPSQKPCEVAVTVHVVTDARKKLGTTLFRYIDEMREMVLQIVNDPTLQSLFFDMLWKELGFFGNDSNIAQDLGPIDLQGQVQTKQQQSVKVLQLLVYTAAQTDAREFIAMVFSTSAAQIVFNSYKDRTTLPEDVAQANGHEELAQYLTDINTRLSKETFEDVQSCAIDWLELVKAVQKQSSQDESTKGLEQPSDTDDTSDYFADAETSSCGSSDHVIMWTNMSENKAAWKCPRGSPILQVEPSSTMSQFSSSTMVKVLTIDETVNIEMPESADTVPSMAQSHAVTCSVQGTYSAVSCMPCTDEETFNDVHPLGTTMSENGLSNKCPLKATNSDEKLKKAEESTQRPTTRPVVDKKGTPSKHEVHACKQVPPMAQSHAVTGSLQGTSDGQCCPCTE</sequence>